<organism evidence="2 3">
    <name type="scientific">Helianthus annuus</name>
    <name type="common">Common sunflower</name>
    <dbReference type="NCBI Taxonomy" id="4232"/>
    <lineage>
        <taxon>Eukaryota</taxon>
        <taxon>Viridiplantae</taxon>
        <taxon>Streptophyta</taxon>
        <taxon>Embryophyta</taxon>
        <taxon>Tracheophyta</taxon>
        <taxon>Spermatophyta</taxon>
        <taxon>Magnoliopsida</taxon>
        <taxon>eudicotyledons</taxon>
        <taxon>Gunneridae</taxon>
        <taxon>Pentapetalae</taxon>
        <taxon>asterids</taxon>
        <taxon>campanulids</taxon>
        <taxon>Asterales</taxon>
        <taxon>Asteraceae</taxon>
        <taxon>Asteroideae</taxon>
        <taxon>Heliantheae alliance</taxon>
        <taxon>Heliantheae</taxon>
        <taxon>Helianthus</taxon>
    </lineage>
</organism>
<dbReference type="InterPro" id="IPR038765">
    <property type="entry name" value="Papain-like_cys_pep_sf"/>
</dbReference>
<reference evidence="1" key="3">
    <citation type="submission" date="2020-06" db="EMBL/GenBank/DDBJ databases">
        <title>Helianthus annuus Genome sequencing and assembly Release 2.</title>
        <authorList>
            <person name="Gouzy J."/>
            <person name="Langlade N."/>
            <person name="Munos S."/>
        </authorList>
    </citation>
    <scope>NUCLEOTIDE SEQUENCE</scope>
    <source>
        <tissue evidence="1">Leaves</tissue>
    </source>
</reference>
<accession>A0A251V9B0</accession>
<dbReference type="SUPFAM" id="SSF54001">
    <property type="entry name" value="Cysteine proteinases"/>
    <property type="match status" value="1"/>
</dbReference>
<name>A0A251V9B0_HELAN</name>
<dbReference type="Proteomes" id="UP000215914">
    <property type="component" value="Chromosome 3"/>
</dbReference>
<evidence type="ECO:0000313" key="2">
    <source>
        <dbReference type="EMBL" id="OTG31201.1"/>
    </source>
</evidence>
<reference evidence="1 3" key="1">
    <citation type="journal article" date="2017" name="Nature">
        <title>The sunflower genome provides insights into oil metabolism, flowering and Asterid evolution.</title>
        <authorList>
            <person name="Badouin H."/>
            <person name="Gouzy J."/>
            <person name="Grassa C.J."/>
            <person name="Murat F."/>
            <person name="Staton S.E."/>
            <person name="Cottret L."/>
            <person name="Lelandais-Briere C."/>
            <person name="Owens G.L."/>
            <person name="Carrere S."/>
            <person name="Mayjonade B."/>
            <person name="Legrand L."/>
            <person name="Gill N."/>
            <person name="Kane N.C."/>
            <person name="Bowers J.E."/>
            <person name="Hubner S."/>
            <person name="Bellec A."/>
            <person name="Berard A."/>
            <person name="Berges H."/>
            <person name="Blanchet N."/>
            <person name="Boniface M.C."/>
            <person name="Brunel D."/>
            <person name="Catrice O."/>
            <person name="Chaidir N."/>
            <person name="Claudel C."/>
            <person name="Donnadieu C."/>
            <person name="Faraut T."/>
            <person name="Fievet G."/>
            <person name="Helmstetter N."/>
            <person name="King M."/>
            <person name="Knapp S.J."/>
            <person name="Lai Z."/>
            <person name="Le Paslier M.C."/>
            <person name="Lippi Y."/>
            <person name="Lorenzon L."/>
            <person name="Mandel J.R."/>
            <person name="Marage G."/>
            <person name="Marchand G."/>
            <person name="Marquand E."/>
            <person name="Bret-Mestries E."/>
            <person name="Morien E."/>
            <person name="Nambeesan S."/>
            <person name="Nguyen T."/>
            <person name="Pegot-Espagnet P."/>
            <person name="Pouilly N."/>
            <person name="Raftis F."/>
            <person name="Sallet E."/>
            <person name="Schiex T."/>
            <person name="Thomas J."/>
            <person name="Vandecasteele C."/>
            <person name="Vares D."/>
            <person name="Vear F."/>
            <person name="Vautrin S."/>
            <person name="Crespi M."/>
            <person name="Mangin B."/>
            <person name="Burke J.M."/>
            <person name="Salse J."/>
            <person name="Munos S."/>
            <person name="Vincourt P."/>
            <person name="Rieseberg L.H."/>
            <person name="Langlade N.B."/>
        </authorList>
    </citation>
    <scope>NUCLEOTIDE SEQUENCE [LARGE SCALE GENOMIC DNA]</scope>
    <source>
        <strain evidence="3">cv. SF193</strain>
        <tissue evidence="1">Leaves</tissue>
    </source>
</reference>
<dbReference type="EMBL" id="MNCJ02000318">
    <property type="protein sequence ID" value="KAF5813994.1"/>
    <property type="molecule type" value="Genomic_DNA"/>
</dbReference>
<dbReference type="Gramene" id="mRNA:HanXRQr2_Chr03g0105421">
    <property type="protein sequence ID" value="mRNA:HanXRQr2_Chr03g0105421"/>
    <property type="gene ID" value="HanXRQr2_Chr03g0105421"/>
</dbReference>
<dbReference type="AlphaFoldDB" id="A0A251V9B0"/>
<sequence>MAVVFNWIRSSSQRIRKRIGAKGKQALLEYQQPKWGHLFGHFQGSVEPIPCISLLPLLNLKVRRFTKPRVMRPRQPGGIECGYYVMKFMKEIAYEEVEILDNDNVGKGVEEYSAADMDAIREDWSTYAVNSIFKL</sequence>
<proteinExistence type="predicted"/>
<gene>
    <name evidence="2" type="ORF">HannXRQ_Chr03g0072891</name>
    <name evidence="1" type="ORF">HanXRQr2_Chr03g0105421</name>
</gene>
<evidence type="ECO:0000313" key="3">
    <source>
        <dbReference type="Proteomes" id="UP000215914"/>
    </source>
</evidence>
<dbReference type="EMBL" id="CM007892">
    <property type="protein sequence ID" value="OTG31201.1"/>
    <property type="molecule type" value="Genomic_DNA"/>
</dbReference>
<evidence type="ECO:0000313" key="1">
    <source>
        <dbReference type="EMBL" id="KAF5813994.1"/>
    </source>
</evidence>
<keyword evidence="3" id="KW-1185">Reference proteome</keyword>
<protein>
    <submittedName>
        <fullName evidence="1">Papain-like cysteine peptidase superfamily</fullName>
    </submittedName>
</protein>
<reference evidence="2" key="2">
    <citation type="submission" date="2017-02" db="EMBL/GenBank/DDBJ databases">
        <title>Sunflower complete genome.</title>
        <authorList>
            <person name="Langlade N."/>
            <person name="Munos S."/>
        </authorList>
    </citation>
    <scope>NUCLEOTIDE SEQUENCE [LARGE SCALE GENOMIC DNA]</scope>
    <source>
        <tissue evidence="2">Leaves</tissue>
    </source>
</reference>
<dbReference type="InParanoid" id="A0A251V9B0"/>